<feature type="compositionally biased region" description="Polar residues" evidence="1">
    <location>
        <begin position="24"/>
        <end position="37"/>
    </location>
</feature>
<feature type="compositionally biased region" description="Basic and acidic residues" evidence="1">
    <location>
        <begin position="10"/>
        <end position="22"/>
    </location>
</feature>
<feature type="compositionally biased region" description="Pro residues" evidence="1">
    <location>
        <begin position="318"/>
        <end position="327"/>
    </location>
</feature>
<evidence type="ECO:0000256" key="1">
    <source>
        <dbReference type="SAM" id="MobiDB-lite"/>
    </source>
</evidence>
<evidence type="ECO:0000313" key="2">
    <source>
        <dbReference type="EMBL" id="KAH7137575.1"/>
    </source>
</evidence>
<dbReference type="EMBL" id="JAGMUV010000012">
    <property type="protein sequence ID" value="KAH7137575.1"/>
    <property type="molecule type" value="Genomic_DNA"/>
</dbReference>
<feature type="compositionally biased region" description="Polar residues" evidence="1">
    <location>
        <begin position="170"/>
        <end position="196"/>
    </location>
</feature>
<feature type="compositionally biased region" description="Basic and acidic residues" evidence="1">
    <location>
        <begin position="334"/>
        <end position="353"/>
    </location>
</feature>
<organism evidence="2 3">
    <name type="scientific">Dactylonectria macrodidyma</name>
    <dbReference type="NCBI Taxonomy" id="307937"/>
    <lineage>
        <taxon>Eukaryota</taxon>
        <taxon>Fungi</taxon>
        <taxon>Dikarya</taxon>
        <taxon>Ascomycota</taxon>
        <taxon>Pezizomycotina</taxon>
        <taxon>Sordariomycetes</taxon>
        <taxon>Hypocreomycetidae</taxon>
        <taxon>Hypocreales</taxon>
        <taxon>Nectriaceae</taxon>
        <taxon>Dactylonectria</taxon>
    </lineage>
</organism>
<reference evidence="2" key="1">
    <citation type="journal article" date="2021" name="Nat. Commun.">
        <title>Genetic determinants of endophytism in the Arabidopsis root mycobiome.</title>
        <authorList>
            <person name="Mesny F."/>
            <person name="Miyauchi S."/>
            <person name="Thiergart T."/>
            <person name="Pickel B."/>
            <person name="Atanasova L."/>
            <person name="Karlsson M."/>
            <person name="Huettel B."/>
            <person name="Barry K.W."/>
            <person name="Haridas S."/>
            <person name="Chen C."/>
            <person name="Bauer D."/>
            <person name="Andreopoulos W."/>
            <person name="Pangilinan J."/>
            <person name="LaButti K."/>
            <person name="Riley R."/>
            <person name="Lipzen A."/>
            <person name="Clum A."/>
            <person name="Drula E."/>
            <person name="Henrissat B."/>
            <person name="Kohler A."/>
            <person name="Grigoriev I.V."/>
            <person name="Martin F.M."/>
            <person name="Hacquard S."/>
        </authorList>
    </citation>
    <scope>NUCLEOTIDE SEQUENCE</scope>
    <source>
        <strain evidence="2">MPI-CAGE-AT-0147</strain>
    </source>
</reference>
<evidence type="ECO:0000313" key="3">
    <source>
        <dbReference type="Proteomes" id="UP000738349"/>
    </source>
</evidence>
<gene>
    <name evidence="2" type="ORF">EDB81DRAFT_858189</name>
</gene>
<dbReference type="AlphaFoldDB" id="A0A9P9EGS1"/>
<keyword evidence="3" id="KW-1185">Reference proteome</keyword>
<feature type="compositionally biased region" description="Polar residues" evidence="1">
    <location>
        <begin position="243"/>
        <end position="261"/>
    </location>
</feature>
<sequence length="454" mass="49864">MEPYASLLTHQDRRPFRIDRTPAEFSQQPQLVSSPVTQIGDDAEREAAHTDGLTTRGARGWDGSRLGVENLQRPSPTSPTQYQPVAEPPRRSASSSLNRGTEDDCQRPLNCDTDRSAYSDHRNDHIDVRQSPRTHQRVFGVQGDGHSRHLSPSPSHSQRLPVEMSEDPMRNTSLISGTDVATSQVFSPSHLSQLSHGTRDVPQHPHVPGHVSSHSPTTHSPTTHSVPTTTAIGSRIAEPPASNPRSGSQSHVPNQEPSASPQHDRQLELRPTHQPKLPSPEPREEAKANGGGLGSARQPSTQDLSPVQPRGLPISGAIPPPPPPQTAPDPTVIQRHETRGSSSEPWKEHGRVTTEFQERNHPEFLECQDSLQGQQASAVGSPPLVHQQLYQPEHPEGTGYLDQLVDPNEPYNANQEPSQATDVDWDLLRWDSDTHLQDVSTDDLLSFVGLDWVS</sequence>
<proteinExistence type="predicted"/>
<feature type="compositionally biased region" description="Basic and acidic residues" evidence="1">
    <location>
        <begin position="262"/>
        <end position="271"/>
    </location>
</feature>
<protein>
    <submittedName>
        <fullName evidence="2">Uncharacterized protein</fullName>
    </submittedName>
</protein>
<accession>A0A9P9EGS1</accession>
<dbReference type="Proteomes" id="UP000738349">
    <property type="component" value="Unassembled WGS sequence"/>
</dbReference>
<feature type="compositionally biased region" description="Basic and acidic residues" evidence="1">
    <location>
        <begin position="100"/>
        <end position="130"/>
    </location>
</feature>
<feature type="compositionally biased region" description="Polar residues" evidence="1">
    <location>
        <begin position="72"/>
        <end position="83"/>
    </location>
</feature>
<comment type="caution">
    <text evidence="2">The sequence shown here is derived from an EMBL/GenBank/DDBJ whole genome shotgun (WGS) entry which is preliminary data.</text>
</comment>
<feature type="region of interest" description="Disordered" evidence="1">
    <location>
        <begin position="1"/>
        <end position="353"/>
    </location>
</feature>
<feature type="region of interest" description="Disordered" evidence="1">
    <location>
        <begin position="393"/>
        <end position="419"/>
    </location>
</feature>
<feature type="compositionally biased region" description="Low complexity" evidence="1">
    <location>
        <begin position="150"/>
        <end position="161"/>
    </location>
</feature>
<feature type="compositionally biased region" description="Low complexity" evidence="1">
    <location>
        <begin position="204"/>
        <end position="230"/>
    </location>
</feature>
<name>A0A9P9EGS1_9HYPO</name>